<evidence type="ECO:0000256" key="6">
    <source>
        <dbReference type="ARBA" id="ARBA00022989"/>
    </source>
</evidence>
<dbReference type="PANTHER" id="PTHR45624:SF52">
    <property type="entry name" value="MITOCHONDRIAL CARRIER"/>
    <property type="match status" value="1"/>
</dbReference>
<evidence type="ECO:0000313" key="10">
    <source>
        <dbReference type="Proteomes" id="UP001049176"/>
    </source>
</evidence>
<organism evidence="9 10">
    <name type="scientific">Marasmius oreades</name>
    <name type="common">fairy-ring Marasmius</name>
    <dbReference type="NCBI Taxonomy" id="181124"/>
    <lineage>
        <taxon>Eukaryota</taxon>
        <taxon>Fungi</taxon>
        <taxon>Dikarya</taxon>
        <taxon>Basidiomycota</taxon>
        <taxon>Agaricomycotina</taxon>
        <taxon>Agaricomycetes</taxon>
        <taxon>Agaricomycetidae</taxon>
        <taxon>Agaricales</taxon>
        <taxon>Marasmiineae</taxon>
        <taxon>Marasmiaceae</taxon>
        <taxon>Marasmius</taxon>
    </lineage>
</organism>
<name>A0A9P7UM03_9AGAR</name>
<dbReference type="InterPro" id="IPR050567">
    <property type="entry name" value="Mitochondrial_Carrier"/>
</dbReference>
<comment type="caution">
    <text evidence="9">The sequence shown here is derived from an EMBL/GenBank/DDBJ whole genome shotgun (WGS) entry which is preliminary data.</text>
</comment>
<sequence>MLRGIASQDGLGLSPQFVRSLIQTQGFTVIAKHFIPPLLVNTLLGTILFATYTETSQILEPRIANHPTLTAAISGGVAGCAQALVAAPAENVRLLVEGGTVYHSWSHAWKDVFRGTELRGGKSRTENIGDVREIRRWMKEVGEMAGRGWDGWGWTCIKDASGFAIFFSVFSITKRLATDARAHSESTLKRCEKRETFHHLIPRVLYGFLLVSGGVLAGFSYELTIRPWEYARNTARLAYLHHLAHPGEPSTSIPIILVRKFREDWRAFFRDPSASIPPGTAISPSRRRLLYALRSLVRVGPWGVSFLVWEIFGPTLDE</sequence>
<dbReference type="Proteomes" id="UP001049176">
    <property type="component" value="Chromosome 10"/>
</dbReference>
<dbReference type="GO" id="GO:1990575">
    <property type="term" value="P:mitochondrial L-ornithine transmembrane transport"/>
    <property type="evidence" value="ECO:0007669"/>
    <property type="project" value="TreeGrafter"/>
</dbReference>
<reference evidence="9" key="1">
    <citation type="journal article" date="2021" name="Genome Biol. Evol.">
        <title>The assembled and annotated genome of the fairy-ring fungus Marasmius oreades.</title>
        <authorList>
            <person name="Hiltunen M."/>
            <person name="Ament-Velasquez S.L."/>
            <person name="Johannesson H."/>
        </authorList>
    </citation>
    <scope>NUCLEOTIDE SEQUENCE</scope>
    <source>
        <strain evidence="9">03SP1</strain>
    </source>
</reference>
<dbReference type="OrthoDB" id="3364892at2759"/>
<keyword evidence="5" id="KW-0677">Repeat</keyword>
<dbReference type="EMBL" id="CM032190">
    <property type="protein sequence ID" value="KAG7086645.1"/>
    <property type="molecule type" value="Genomic_DNA"/>
</dbReference>
<dbReference type="Gene3D" id="1.50.40.10">
    <property type="entry name" value="Mitochondrial carrier domain"/>
    <property type="match status" value="1"/>
</dbReference>
<evidence type="ECO:0000256" key="1">
    <source>
        <dbReference type="ARBA" id="ARBA00004225"/>
    </source>
</evidence>
<protein>
    <submittedName>
        <fullName evidence="9">Uncharacterized protein</fullName>
    </submittedName>
</protein>
<evidence type="ECO:0000313" key="9">
    <source>
        <dbReference type="EMBL" id="KAG7086645.1"/>
    </source>
</evidence>
<dbReference type="AlphaFoldDB" id="A0A9P7UM03"/>
<keyword evidence="8" id="KW-0472">Membrane</keyword>
<dbReference type="GO" id="GO:0000064">
    <property type="term" value="F:L-ornithine transmembrane transporter activity"/>
    <property type="evidence" value="ECO:0007669"/>
    <property type="project" value="TreeGrafter"/>
</dbReference>
<evidence type="ECO:0000256" key="7">
    <source>
        <dbReference type="ARBA" id="ARBA00023128"/>
    </source>
</evidence>
<evidence type="ECO:0000256" key="3">
    <source>
        <dbReference type="ARBA" id="ARBA00022448"/>
    </source>
</evidence>
<keyword evidence="6" id="KW-1133">Transmembrane helix</keyword>
<evidence type="ECO:0000256" key="2">
    <source>
        <dbReference type="ARBA" id="ARBA00006375"/>
    </source>
</evidence>
<dbReference type="GeneID" id="66071661"/>
<proteinExistence type="inferred from homology"/>
<keyword evidence="10" id="KW-1185">Reference proteome</keyword>
<evidence type="ECO:0000256" key="4">
    <source>
        <dbReference type="ARBA" id="ARBA00022692"/>
    </source>
</evidence>
<evidence type="ECO:0000256" key="5">
    <source>
        <dbReference type="ARBA" id="ARBA00022737"/>
    </source>
</evidence>
<gene>
    <name evidence="9" type="ORF">E1B28_002585</name>
</gene>
<keyword evidence="4" id="KW-0812">Transmembrane</keyword>
<accession>A0A9P7UM03</accession>
<keyword evidence="3" id="KW-0813">Transport</keyword>
<dbReference type="PANTHER" id="PTHR45624">
    <property type="entry name" value="MITOCHONDRIAL BASIC AMINO ACIDS TRANSPORTER-RELATED"/>
    <property type="match status" value="1"/>
</dbReference>
<dbReference type="RefSeq" id="XP_043003116.1">
    <property type="nucleotide sequence ID" value="XM_043159513.1"/>
</dbReference>
<keyword evidence="7" id="KW-0496">Mitochondrion</keyword>
<comment type="subcellular location">
    <subcellularLocation>
        <location evidence="1">Mitochondrion membrane</location>
        <topology evidence="1">Multi-pass membrane protein</topology>
    </subcellularLocation>
</comment>
<comment type="similarity">
    <text evidence="2">Belongs to the mitochondrial carrier (TC 2.A.29) family.</text>
</comment>
<dbReference type="SUPFAM" id="SSF103506">
    <property type="entry name" value="Mitochondrial carrier"/>
    <property type="match status" value="1"/>
</dbReference>
<evidence type="ECO:0000256" key="8">
    <source>
        <dbReference type="ARBA" id="ARBA00023136"/>
    </source>
</evidence>
<dbReference type="GO" id="GO:0031966">
    <property type="term" value="C:mitochondrial membrane"/>
    <property type="evidence" value="ECO:0007669"/>
    <property type="project" value="UniProtKB-SubCell"/>
</dbReference>
<dbReference type="InterPro" id="IPR023395">
    <property type="entry name" value="MCP_dom_sf"/>
</dbReference>